<name>A0A0N4ZLI6_PARTI</name>
<evidence type="ECO:0000256" key="1">
    <source>
        <dbReference type="SAM" id="MobiDB-lite"/>
    </source>
</evidence>
<feature type="compositionally biased region" description="Basic and acidic residues" evidence="1">
    <location>
        <begin position="100"/>
        <end position="120"/>
    </location>
</feature>
<protein>
    <submittedName>
        <fullName evidence="3">LigA</fullName>
    </submittedName>
</protein>
<keyword evidence="2" id="KW-1185">Reference proteome</keyword>
<feature type="region of interest" description="Disordered" evidence="1">
    <location>
        <begin position="100"/>
        <end position="131"/>
    </location>
</feature>
<evidence type="ECO:0000313" key="3">
    <source>
        <dbReference type="WBParaSite" id="PTRK_0000934800.1"/>
    </source>
</evidence>
<dbReference type="AlphaFoldDB" id="A0A0N4ZLI6"/>
<dbReference type="WBParaSite" id="PTRK_0000934800.1">
    <property type="protein sequence ID" value="PTRK_0000934800.1"/>
    <property type="gene ID" value="PTRK_0000934800"/>
</dbReference>
<sequence length="384" mass="39422">MVRLAGQIDHARALAAAGEADVGHQRFAGTVHDAADDRKAHRGGDMGQALLQRFDGLNDVEALPRAGRAGDDVDAAGAQAERLQDVEADLDLLDRIGGEAHADGVADPGPEQRAHADRGLHGAGAQGPRLGDADVQRAVDGLGQLLVGCDGHEGVGRLHADLELVEVVVLQDAGVIEGAFDHRVGAGLAVLLQQLLFQRAGVDADAHGAAVVAGGLDDLLDPVDRADVAGVDAQAGGARLGRLDAAVVVEMDVGHERHAGLARDGAEGRRRLDVRAGDADDVGPGLFQLADLVQRRRRIGGRGVGHRLDADRGVAADRNGADHDLAALAALDVAPGADVAEFGTVVAHDAVHIGQEGRQNHDRGRKIVVVVKGSVQAAGGWAAG</sequence>
<reference evidence="3" key="1">
    <citation type="submission" date="2017-02" db="UniProtKB">
        <authorList>
            <consortium name="WormBaseParasite"/>
        </authorList>
    </citation>
    <scope>IDENTIFICATION</scope>
</reference>
<organism evidence="2 3">
    <name type="scientific">Parastrongyloides trichosuri</name>
    <name type="common">Possum-specific nematode worm</name>
    <dbReference type="NCBI Taxonomy" id="131310"/>
    <lineage>
        <taxon>Eukaryota</taxon>
        <taxon>Metazoa</taxon>
        <taxon>Ecdysozoa</taxon>
        <taxon>Nematoda</taxon>
        <taxon>Chromadorea</taxon>
        <taxon>Rhabditida</taxon>
        <taxon>Tylenchina</taxon>
        <taxon>Panagrolaimomorpha</taxon>
        <taxon>Strongyloidoidea</taxon>
        <taxon>Strongyloididae</taxon>
        <taxon>Parastrongyloides</taxon>
    </lineage>
</organism>
<proteinExistence type="predicted"/>
<dbReference type="Proteomes" id="UP000038045">
    <property type="component" value="Unplaced"/>
</dbReference>
<accession>A0A0N4ZLI6</accession>
<evidence type="ECO:0000313" key="2">
    <source>
        <dbReference type="Proteomes" id="UP000038045"/>
    </source>
</evidence>